<evidence type="ECO:0000259" key="1">
    <source>
        <dbReference type="PROSITE" id="PS51186"/>
    </source>
</evidence>
<keyword evidence="2" id="KW-0808">Transferase</keyword>
<dbReference type="CDD" id="cd04301">
    <property type="entry name" value="NAT_SF"/>
    <property type="match status" value="1"/>
</dbReference>
<feature type="domain" description="N-acetyltransferase" evidence="1">
    <location>
        <begin position="12"/>
        <end position="159"/>
    </location>
</feature>
<dbReference type="OrthoDB" id="3190820at2"/>
<protein>
    <submittedName>
        <fullName evidence="2">GNAT family N-acetyltransferase</fullName>
    </submittedName>
</protein>
<dbReference type="EMBL" id="VRSW01000003">
    <property type="protein sequence ID" value="TXK04004.1"/>
    <property type="molecule type" value="Genomic_DNA"/>
</dbReference>
<dbReference type="Proteomes" id="UP000321196">
    <property type="component" value="Unassembled WGS sequence"/>
</dbReference>
<keyword evidence="3" id="KW-1185">Reference proteome</keyword>
<dbReference type="InterPro" id="IPR016181">
    <property type="entry name" value="Acyl_CoA_acyltransferase"/>
</dbReference>
<dbReference type="AlphaFoldDB" id="A0A5C8HL60"/>
<sequence>MSAMSDRGGVPLELRLVMPDDVKTVTRWSQDERVNRYVGGPSVWTVEFTRSRVLSAGGGDSFRRWYLASRGGDIVGMGAIMFPDESTELGYWVDPEHWGQGIAGQILDGMIAVAREADRGLPLSAQIQPANGASVRVAERAGFAWFASHDDFDEYRRES</sequence>
<gene>
    <name evidence="2" type="ORF">FVP60_09515</name>
</gene>
<accession>A0A5C8HL60</accession>
<name>A0A5C8HL60_9MICO</name>
<organism evidence="2 3">
    <name type="scientific">Microbacterium mitrae</name>
    <dbReference type="NCBI Taxonomy" id="664640"/>
    <lineage>
        <taxon>Bacteria</taxon>
        <taxon>Bacillati</taxon>
        <taxon>Actinomycetota</taxon>
        <taxon>Actinomycetes</taxon>
        <taxon>Micrococcales</taxon>
        <taxon>Microbacteriaceae</taxon>
        <taxon>Microbacterium</taxon>
    </lineage>
</organism>
<dbReference type="GO" id="GO:0016747">
    <property type="term" value="F:acyltransferase activity, transferring groups other than amino-acyl groups"/>
    <property type="evidence" value="ECO:0007669"/>
    <property type="project" value="InterPro"/>
</dbReference>
<reference evidence="2 3" key="1">
    <citation type="submission" date="2019-08" db="EMBL/GenBank/DDBJ databases">
        <authorList>
            <person name="Dong K."/>
        </authorList>
    </citation>
    <scope>NUCLEOTIDE SEQUENCE [LARGE SCALE GENOMIC DNA]</scope>
    <source>
        <strain evidence="2 3">M4-8</strain>
    </source>
</reference>
<dbReference type="Gene3D" id="3.40.630.30">
    <property type="match status" value="1"/>
</dbReference>
<proteinExistence type="predicted"/>
<dbReference type="SUPFAM" id="SSF55729">
    <property type="entry name" value="Acyl-CoA N-acyltransferases (Nat)"/>
    <property type="match status" value="1"/>
</dbReference>
<dbReference type="PANTHER" id="PTHR43792">
    <property type="entry name" value="GNAT FAMILY, PUTATIVE (AFU_ORTHOLOGUE AFUA_3G00765)-RELATED-RELATED"/>
    <property type="match status" value="1"/>
</dbReference>
<evidence type="ECO:0000313" key="3">
    <source>
        <dbReference type="Proteomes" id="UP000321196"/>
    </source>
</evidence>
<evidence type="ECO:0000313" key="2">
    <source>
        <dbReference type="EMBL" id="TXK04004.1"/>
    </source>
</evidence>
<dbReference type="PROSITE" id="PS51186">
    <property type="entry name" value="GNAT"/>
    <property type="match status" value="1"/>
</dbReference>
<comment type="caution">
    <text evidence="2">The sequence shown here is derived from an EMBL/GenBank/DDBJ whole genome shotgun (WGS) entry which is preliminary data.</text>
</comment>
<dbReference type="Pfam" id="PF13302">
    <property type="entry name" value="Acetyltransf_3"/>
    <property type="match status" value="1"/>
</dbReference>
<dbReference type="InterPro" id="IPR000182">
    <property type="entry name" value="GNAT_dom"/>
</dbReference>
<dbReference type="InterPro" id="IPR051531">
    <property type="entry name" value="N-acetyltransferase"/>
</dbReference>